<organism evidence="6 7">
    <name type="scientific">Gluconacetobacter sacchari DSM 12717</name>
    <dbReference type="NCBI Taxonomy" id="1307940"/>
    <lineage>
        <taxon>Bacteria</taxon>
        <taxon>Pseudomonadati</taxon>
        <taxon>Pseudomonadota</taxon>
        <taxon>Alphaproteobacteria</taxon>
        <taxon>Acetobacterales</taxon>
        <taxon>Acetobacteraceae</taxon>
        <taxon>Gluconacetobacter</taxon>
    </lineage>
</organism>
<dbReference type="InterPro" id="IPR003593">
    <property type="entry name" value="AAA+_ATPase"/>
</dbReference>
<dbReference type="SUPFAM" id="SSF52540">
    <property type="entry name" value="P-loop containing nucleoside triphosphate hydrolases"/>
    <property type="match status" value="1"/>
</dbReference>
<reference evidence="6" key="1">
    <citation type="submission" date="2013-04" db="EMBL/GenBank/DDBJ databases">
        <title>The genome sequencing project of 58 acetic acid bacteria.</title>
        <authorList>
            <person name="Okamoto-Kainuma A."/>
            <person name="Ishikawa M."/>
            <person name="Umino S."/>
            <person name="Koizumi Y."/>
            <person name="Shiwa Y."/>
            <person name="Yoshikawa H."/>
            <person name="Matsutani M."/>
            <person name="Matsushita K."/>
        </authorList>
    </citation>
    <scope>NUCLEOTIDE SEQUENCE</scope>
    <source>
        <strain evidence="6">DSM 12717</strain>
    </source>
</reference>
<dbReference type="Gene3D" id="3.40.50.300">
    <property type="entry name" value="P-loop containing nucleotide triphosphate hydrolases"/>
    <property type="match status" value="1"/>
</dbReference>
<protein>
    <submittedName>
        <fullName evidence="6">O-antigen exporter ATP-binding protein</fullName>
    </submittedName>
</protein>
<proteinExistence type="inferred from homology"/>
<keyword evidence="7" id="KW-1185">Reference proteome</keyword>
<evidence type="ECO:0000256" key="2">
    <source>
        <dbReference type="ARBA" id="ARBA00022448"/>
    </source>
</evidence>
<evidence type="ECO:0000313" key="7">
    <source>
        <dbReference type="Proteomes" id="UP001060895"/>
    </source>
</evidence>
<dbReference type="PROSITE" id="PS50893">
    <property type="entry name" value="ABC_TRANSPORTER_2"/>
    <property type="match status" value="1"/>
</dbReference>
<dbReference type="Proteomes" id="UP001060895">
    <property type="component" value="Unassembled WGS sequence"/>
</dbReference>
<evidence type="ECO:0000256" key="1">
    <source>
        <dbReference type="ARBA" id="ARBA00005417"/>
    </source>
</evidence>
<dbReference type="GO" id="GO:0005524">
    <property type="term" value="F:ATP binding"/>
    <property type="evidence" value="ECO:0007669"/>
    <property type="project" value="UniProtKB-KW"/>
</dbReference>
<dbReference type="InterPro" id="IPR003439">
    <property type="entry name" value="ABC_transporter-like_ATP-bd"/>
</dbReference>
<comment type="similarity">
    <text evidence="1">Belongs to the ABC transporter superfamily.</text>
</comment>
<evidence type="ECO:0000256" key="4">
    <source>
        <dbReference type="ARBA" id="ARBA00022840"/>
    </source>
</evidence>
<dbReference type="EMBL" id="BAQP01000005">
    <property type="protein sequence ID" value="GBQ19227.1"/>
    <property type="molecule type" value="Genomic_DNA"/>
</dbReference>
<sequence>MMANLTASNVSIGFPLYHSDSRSLKKTILGQASARFGRDNNNRPVVQALHDISFSLNSGDRLGLIGSNGSGKTTLLRVLSGIYQPTGGTLSAKGRMTALLDPGQGMNHQLTGRENIRLRGLYLGLSVSQTQELVKDVEDFSELGHFLDLPVRNYSSGMTIRLAFAMATAFPPEILLMDEWILAGDAVFMEKAKKRVEGMVRHADILVLASHSPSILLEWCNRLLWIENGQIRGDGAPMRILEHYLPSSAFKELAKAEAAP</sequence>
<dbReference type="InterPro" id="IPR015860">
    <property type="entry name" value="ABC_transpr_TagH-like"/>
</dbReference>
<evidence type="ECO:0000313" key="6">
    <source>
        <dbReference type="EMBL" id="GBQ19227.1"/>
    </source>
</evidence>
<keyword evidence="2" id="KW-0813">Transport</keyword>
<evidence type="ECO:0000256" key="3">
    <source>
        <dbReference type="ARBA" id="ARBA00022741"/>
    </source>
</evidence>
<keyword evidence="4 6" id="KW-0067">ATP-binding</keyword>
<keyword evidence="3" id="KW-0547">Nucleotide-binding</keyword>
<gene>
    <name evidence="6" type="ORF">AA12717_0179</name>
</gene>
<feature type="domain" description="ABC transporter" evidence="5">
    <location>
        <begin position="34"/>
        <end position="253"/>
    </location>
</feature>
<accession>A0ABQ0P2C7</accession>
<dbReference type="PANTHER" id="PTHR46743">
    <property type="entry name" value="TEICHOIC ACIDS EXPORT ATP-BINDING PROTEIN TAGH"/>
    <property type="match status" value="1"/>
</dbReference>
<dbReference type="CDD" id="cd03220">
    <property type="entry name" value="ABC_KpsT_Wzt"/>
    <property type="match status" value="1"/>
</dbReference>
<dbReference type="PANTHER" id="PTHR46743:SF2">
    <property type="entry name" value="TEICHOIC ACIDS EXPORT ATP-BINDING PROTEIN TAGH"/>
    <property type="match status" value="1"/>
</dbReference>
<dbReference type="Pfam" id="PF00005">
    <property type="entry name" value="ABC_tran"/>
    <property type="match status" value="1"/>
</dbReference>
<dbReference type="InterPro" id="IPR050683">
    <property type="entry name" value="Bact_Polysacc_Export_ATP-bd"/>
</dbReference>
<evidence type="ECO:0000259" key="5">
    <source>
        <dbReference type="PROSITE" id="PS50893"/>
    </source>
</evidence>
<dbReference type="SMART" id="SM00382">
    <property type="entry name" value="AAA"/>
    <property type="match status" value="1"/>
</dbReference>
<comment type="caution">
    <text evidence="6">The sequence shown here is derived from an EMBL/GenBank/DDBJ whole genome shotgun (WGS) entry which is preliminary data.</text>
</comment>
<name>A0ABQ0P2C7_9PROT</name>
<dbReference type="InterPro" id="IPR027417">
    <property type="entry name" value="P-loop_NTPase"/>
</dbReference>